<sequence length="115" mass="13071">MVYVQRDAEGLLLRVESEPFEGMTDTLAVESEELESWLKTREEVHSRLASLKQTDLDLIRVLEDVVIVLVERGVISFTDLPEAARNKLDERALARAELEGLSSEINERLGKPQKH</sequence>
<dbReference type="EMBL" id="CP020100">
    <property type="protein sequence ID" value="AQZ93729.1"/>
    <property type="molecule type" value="Genomic_DNA"/>
</dbReference>
<evidence type="ECO:0000313" key="1">
    <source>
        <dbReference type="EMBL" id="AQZ93729.1"/>
    </source>
</evidence>
<dbReference type="KEGG" id="ppha:BVH74_02675"/>
<dbReference type="STRING" id="1931241.BVH74_02675"/>
<keyword evidence="2" id="KW-1185">Reference proteome</keyword>
<proteinExistence type="predicted"/>
<reference evidence="1 2" key="1">
    <citation type="submission" date="2017-03" db="EMBL/GenBank/DDBJ databases">
        <title>Complete genome sequence of the novel DNRA strain Pseudomonas sp. S-6-2 isolated from Chinese polluted river sediment. Journal of Biotechnology.</title>
        <authorList>
            <person name="Li J."/>
            <person name="Xiang F."/>
            <person name="Wang L."/>
            <person name="Xi L."/>
            <person name="Liu J."/>
        </authorList>
    </citation>
    <scope>NUCLEOTIDE SEQUENCE [LARGE SCALE GENOMIC DNA]</scope>
    <source>
        <strain evidence="1 2">S-6-2</strain>
    </source>
</reference>
<gene>
    <name evidence="1" type="ORF">BVH74_02675</name>
</gene>
<dbReference type="RefSeq" id="WP_080048587.1">
    <property type="nucleotide sequence ID" value="NZ_CP020100.1"/>
</dbReference>
<dbReference type="AlphaFoldDB" id="A0A1V0B1C2"/>
<organism evidence="1 2">
    <name type="scientific">Halopseudomonas phragmitis</name>
    <dbReference type="NCBI Taxonomy" id="1931241"/>
    <lineage>
        <taxon>Bacteria</taxon>
        <taxon>Pseudomonadati</taxon>
        <taxon>Pseudomonadota</taxon>
        <taxon>Gammaproteobacteria</taxon>
        <taxon>Pseudomonadales</taxon>
        <taxon>Pseudomonadaceae</taxon>
        <taxon>Halopseudomonas</taxon>
    </lineage>
</organism>
<protein>
    <submittedName>
        <fullName evidence="1">Tryptophan synthase subunit beta</fullName>
    </submittedName>
</protein>
<name>A0A1V0B1C2_9GAMM</name>
<dbReference type="Proteomes" id="UP000243488">
    <property type="component" value="Chromosome"/>
</dbReference>
<evidence type="ECO:0000313" key="2">
    <source>
        <dbReference type="Proteomes" id="UP000243488"/>
    </source>
</evidence>
<accession>A0A1V0B1C2</accession>